<dbReference type="AlphaFoldDB" id="A0A2N8HC93"/>
<comment type="caution">
    <text evidence="2">The sequence shown here is derived from an EMBL/GenBank/DDBJ whole genome shotgun (WGS) entry which is preliminary data.</text>
</comment>
<organism evidence="2 3">
    <name type="scientific">Akkermansia muciniphila</name>
    <dbReference type="NCBI Taxonomy" id="239935"/>
    <lineage>
        <taxon>Bacteria</taxon>
        <taxon>Pseudomonadati</taxon>
        <taxon>Verrucomicrobiota</taxon>
        <taxon>Verrucomicrobiia</taxon>
        <taxon>Verrucomicrobiales</taxon>
        <taxon>Akkermansiaceae</taxon>
        <taxon>Akkermansia</taxon>
    </lineage>
</organism>
<evidence type="ECO:0000313" key="3">
    <source>
        <dbReference type="Proteomes" id="UP000236000"/>
    </source>
</evidence>
<feature type="region of interest" description="Disordered" evidence="1">
    <location>
        <begin position="41"/>
        <end position="65"/>
    </location>
</feature>
<proteinExistence type="predicted"/>
<protein>
    <submittedName>
        <fullName evidence="2">Uncharacterized protein</fullName>
    </submittedName>
</protein>
<accession>A0A2N8HC93</accession>
<dbReference type="Proteomes" id="UP000236000">
    <property type="component" value="Unassembled WGS sequence"/>
</dbReference>
<evidence type="ECO:0000256" key="1">
    <source>
        <dbReference type="SAM" id="MobiDB-lite"/>
    </source>
</evidence>
<dbReference type="EMBL" id="PJKA01000012">
    <property type="protein sequence ID" value="PNC17498.1"/>
    <property type="molecule type" value="Genomic_DNA"/>
</dbReference>
<evidence type="ECO:0000313" key="2">
    <source>
        <dbReference type="EMBL" id="PNC17498.1"/>
    </source>
</evidence>
<name>A0A2N8HC93_9BACT</name>
<reference evidence="2 3" key="1">
    <citation type="journal article" date="2017" name="BMC Genomics">
        <title>Genome sequencing of 39 Akkermansia muciniphila isolates reveals its population structure, genomic and functional diverisity, and global distribution in mammalian gut microbiotas.</title>
        <authorList>
            <person name="Guo X."/>
            <person name="Li S."/>
            <person name="Zhang J."/>
            <person name="Wu F."/>
            <person name="Li X."/>
            <person name="Wu D."/>
            <person name="Zhang M."/>
            <person name="Ou Z."/>
            <person name="Jie Z."/>
            <person name="Yan Q."/>
            <person name="Li P."/>
            <person name="Yi J."/>
            <person name="Peng Y."/>
        </authorList>
    </citation>
    <scope>NUCLEOTIDE SEQUENCE [LARGE SCALE GENOMIC DNA]</scope>
    <source>
        <strain evidence="2 3">GP24</strain>
    </source>
</reference>
<sequence>MFFYGKDIVFHGTCRRAFRETRKRLLPQNCPDQSVGAPCHLWKSRDDGRGKESEAGKNIHDSRRI</sequence>
<gene>
    <name evidence="2" type="ORF">CXU22_06980</name>
</gene>
<feature type="compositionally biased region" description="Basic and acidic residues" evidence="1">
    <location>
        <begin position="43"/>
        <end position="65"/>
    </location>
</feature>